<dbReference type="PANTHER" id="PTHR31288">
    <property type="entry name" value="O-FUCOSYLTRANSFERASE FAMILY PROTEIN"/>
    <property type="match status" value="1"/>
</dbReference>
<dbReference type="EMBL" id="JAEACU010000010">
    <property type="protein sequence ID" value="KAH7515348.1"/>
    <property type="molecule type" value="Genomic_DNA"/>
</dbReference>
<gene>
    <name evidence="7" type="ORF">FEM48_Zijuj10G0017000</name>
</gene>
<comment type="similarity">
    <text evidence="1">Belongs to the glycosyltransferase GT106 family.</text>
</comment>
<sequence length="453" mass="50303">MGVDLRQVVAGILTLTMFVMLGNMIKRDHFDSVEEKFPGDRSVLDNAKNSKEGLVTLAEPGKGPWQADVEELKPCWSRALLDDVEDTDGYVIFSLTNGPEYHVSQIADAVVVARYLGATLVLPSIRGSNPGDERVLSIEVFTVDMVVITSYEDIEKDIRLLIVEIQLQSFEEVYDVPKFVNSLDGVVRVAKKQPASLSTKNLAVVKVPNRVTEDYIAEHVEPVYKKKGNIRLATYFPSVNMKKTDKKSNSNSVACLAMFGTLELQYEIREVVDSMVQRLKTLSRKSDGQFVAVDLRVDILQQKGCQGDGEAEAKSCYNAQEVALFLRKIGFNKDTTVYLTESKWDSSLDALKDIFPKTYTKDGIIPADKKSKFLDSESSELEKIIDFYVCSQSDVFVPAISGLFYANVAGKRIATGKTQILVPADISVSSASATDFITHYVSKKNHLAYSCFC</sequence>
<reference evidence="7" key="1">
    <citation type="journal article" date="2021" name="Front. Plant Sci.">
        <title>Chromosome-Scale Genome Assembly for Chinese Sour Jujube and Insights Into Its Genome Evolution and Domestication Signature.</title>
        <authorList>
            <person name="Shen L.-Y."/>
            <person name="Luo H."/>
            <person name="Wang X.-L."/>
            <person name="Wang X.-M."/>
            <person name="Qiu X.-J."/>
            <person name="Liu H."/>
            <person name="Zhou S.-S."/>
            <person name="Jia K.-H."/>
            <person name="Nie S."/>
            <person name="Bao Y.-T."/>
            <person name="Zhang R.-G."/>
            <person name="Yun Q.-Z."/>
            <person name="Chai Y.-H."/>
            <person name="Lu J.-Y."/>
            <person name="Li Y."/>
            <person name="Zhao S.-W."/>
            <person name="Mao J.-F."/>
            <person name="Jia S.-G."/>
            <person name="Mao Y.-M."/>
        </authorList>
    </citation>
    <scope>NUCLEOTIDE SEQUENCE</scope>
    <source>
        <strain evidence="7">AT0</strain>
        <tissue evidence="7">Leaf</tissue>
    </source>
</reference>
<evidence type="ECO:0000256" key="4">
    <source>
        <dbReference type="ARBA" id="ARBA00023253"/>
    </source>
</evidence>
<keyword evidence="3" id="KW-0808">Transferase</keyword>
<comment type="caution">
    <text evidence="7">The sequence shown here is derived from an EMBL/GenBank/DDBJ whole genome shotgun (WGS) entry which is preliminary data.</text>
</comment>
<organism evidence="7 8">
    <name type="scientific">Ziziphus jujuba var. spinosa</name>
    <dbReference type="NCBI Taxonomy" id="714518"/>
    <lineage>
        <taxon>Eukaryota</taxon>
        <taxon>Viridiplantae</taxon>
        <taxon>Streptophyta</taxon>
        <taxon>Embryophyta</taxon>
        <taxon>Tracheophyta</taxon>
        <taxon>Spermatophyta</taxon>
        <taxon>Magnoliopsida</taxon>
        <taxon>eudicotyledons</taxon>
        <taxon>Gunneridae</taxon>
        <taxon>Pentapetalae</taxon>
        <taxon>rosids</taxon>
        <taxon>fabids</taxon>
        <taxon>Rosales</taxon>
        <taxon>Rhamnaceae</taxon>
        <taxon>Paliureae</taxon>
        <taxon>Ziziphus</taxon>
    </lineage>
</organism>
<dbReference type="Proteomes" id="UP000813462">
    <property type="component" value="Unassembled WGS sequence"/>
</dbReference>
<dbReference type="InterPro" id="IPR019378">
    <property type="entry name" value="GDP-Fuc_O-FucTrfase"/>
</dbReference>
<keyword evidence="2" id="KW-0328">Glycosyltransferase</keyword>
<evidence type="ECO:0000256" key="1">
    <source>
        <dbReference type="ARBA" id="ARBA00007737"/>
    </source>
</evidence>
<evidence type="ECO:0000256" key="6">
    <source>
        <dbReference type="ARBA" id="ARBA00030350"/>
    </source>
</evidence>
<evidence type="ECO:0000256" key="2">
    <source>
        <dbReference type="ARBA" id="ARBA00022676"/>
    </source>
</evidence>
<dbReference type="PIRSF" id="PIRSF009360">
    <property type="entry name" value="UCP009360"/>
    <property type="match status" value="1"/>
</dbReference>
<dbReference type="Pfam" id="PF10250">
    <property type="entry name" value="O-FucT"/>
    <property type="match status" value="1"/>
</dbReference>
<keyword evidence="5" id="KW-0119">Carbohydrate metabolism</keyword>
<dbReference type="GO" id="GO:0006004">
    <property type="term" value="P:fucose metabolic process"/>
    <property type="evidence" value="ECO:0007669"/>
    <property type="project" value="UniProtKB-KW"/>
</dbReference>
<evidence type="ECO:0000313" key="7">
    <source>
        <dbReference type="EMBL" id="KAH7515348.1"/>
    </source>
</evidence>
<evidence type="ECO:0000313" key="8">
    <source>
        <dbReference type="Proteomes" id="UP000813462"/>
    </source>
</evidence>
<dbReference type="AlphaFoldDB" id="A0A978UKJ6"/>
<dbReference type="CDD" id="cd11299">
    <property type="entry name" value="O-FucT_plant"/>
    <property type="match status" value="1"/>
</dbReference>
<dbReference type="Gene3D" id="3.40.50.11350">
    <property type="match status" value="1"/>
</dbReference>
<keyword evidence="4" id="KW-0294">Fucose metabolism</keyword>
<dbReference type="InterPro" id="IPR024709">
    <property type="entry name" value="FucosylTrfase_pln"/>
</dbReference>
<name>A0A978UKJ6_ZIZJJ</name>
<accession>A0A978UKJ6</accession>
<dbReference type="GO" id="GO:0016757">
    <property type="term" value="F:glycosyltransferase activity"/>
    <property type="evidence" value="ECO:0007669"/>
    <property type="project" value="UniProtKB-KW"/>
</dbReference>
<evidence type="ECO:0000256" key="3">
    <source>
        <dbReference type="ARBA" id="ARBA00022679"/>
    </source>
</evidence>
<proteinExistence type="inferred from homology"/>
<protein>
    <recommendedName>
        <fullName evidence="6">O-fucosyltransferase family protein</fullName>
    </recommendedName>
</protein>
<dbReference type="PANTHER" id="PTHR31288:SF5">
    <property type="entry name" value="PROTEIN MANNAN SYNTHESIS-RELATED 1"/>
    <property type="match status" value="1"/>
</dbReference>
<evidence type="ECO:0000256" key="5">
    <source>
        <dbReference type="ARBA" id="ARBA00023277"/>
    </source>
</evidence>